<protein>
    <submittedName>
        <fullName evidence="7">RNA polymerase factor sigma-32</fullName>
        <ecNumber evidence="7">2.7.7.6</ecNumber>
    </submittedName>
</protein>
<keyword evidence="3" id="KW-0731">Sigma factor</keyword>
<dbReference type="Pfam" id="PF04542">
    <property type="entry name" value="Sigma70_r2"/>
    <property type="match status" value="1"/>
</dbReference>
<keyword evidence="5" id="KW-0804">Transcription</keyword>
<evidence type="ECO:0000256" key="5">
    <source>
        <dbReference type="ARBA" id="ARBA00023163"/>
    </source>
</evidence>
<dbReference type="InterPro" id="IPR013324">
    <property type="entry name" value="RNA_pol_sigma_r3/r4-like"/>
</dbReference>
<dbReference type="SUPFAM" id="SSF88659">
    <property type="entry name" value="Sigma3 and sigma4 domains of RNA polymerase sigma factors"/>
    <property type="match status" value="1"/>
</dbReference>
<evidence type="ECO:0000256" key="1">
    <source>
        <dbReference type="ARBA" id="ARBA00007788"/>
    </source>
</evidence>
<dbReference type="EMBL" id="JAKUDN010000002">
    <property type="protein sequence ID" value="MCP8352266.1"/>
    <property type="molecule type" value="Genomic_DNA"/>
</dbReference>
<proteinExistence type="inferred from homology"/>
<feature type="domain" description="RNA polymerase sigma-70" evidence="6">
    <location>
        <begin position="101"/>
        <end position="114"/>
    </location>
</feature>
<dbReference type="InterPro" id="IPR013325">
    <property type="entry name" value="RNA_pol_sigma_r2"/>
</dbReference>
<dbReference type="GO" id="GO:0003899">
    <property type="term" value="F:DNA-directed RNA polymerase activity"/>
    <property type="evidence" value="ECO:0007669"/>
    <property type="project" value="UniProtKB-EC"/>
</dbReference>
<dbReference type="PRINTS" id="PR00046">
    <property type="entry name" value="SIGMA70FCT"/>
</dbReference>
<dbReference type="InterPro" id="IPR009042">
    <property type="entry name" value="RNA_pol_sigma70_r1_2"/>
</dbReference>
<dbReference type="PANTHER" id="PTHR30376">
    <property type="entry name" value="SIGMA FACTOR RPOH HEAT SHOCK RELATED"/>
    <property type="match status" value="1"/>
</dbReference>
<evidence type="ECO:0000259" key="6">
    <source>
        <dbReference type="PROSITE" id="PS00715"/>
    </source>
</evidence>
<dbReference type="PROSITE" id="PS00715">
    <property type="entry name" value="SIGMA70_1"/>
    <property type="match status" value="1"/>
</dbReference>
<evidence type="ECO:0000313" key="8">
    <source>
        <dbReference type="Proteomes" id="UP001320768"/>
    </source>
</evidence>
<dbReference type="Pfam" id="PF04545">
    <property type="entry name" value="Sigma70_r4"/>
    <property type="match status" value="1"/>
</dbReference>
<organism evidence="7 8">
    <name type="scientific">Candidatus Synchoanobacter obligatus</name>
    <dbReference type="NCBI Taxonomy" id="2919597"/>
    <lineage>
        <taxon>Bacteria</taxon>
        <taxon>Pseudomonadati</taxon>
        <taxon>Pseudomonadota</taxon>
        <taxon>Gammaproteobacteria</taxon>
        <taxon>Candidatus Comchoanobacterales</taxon>
        <taxon>Candidatus Comchoanobacteraceae</taxon>
        <taxon>Candidatus Synchoanobacter</taxon>
    </lineage>
</organism>
<dbReference type="RefSeq" id="WP_258569372.1">
    <property type="nucleotide sequence ID" value="NZ_JAKUDN010000002.1"/>
</dbReference>
<dbReference type="SUPFAM" id="SSF88946">
    <property type="entry name" value="Sigma2 domain of RNA polymerase sigma factors"/>
    <property type="match status" value="1"/>
</dbReference>
<evidence type="ECO:0000256" key="4">
    <source>
        <dbReference type="ARBA" id="ARBA00023125"/>
    </source>
</evidence>
<dbReference type="InterPro" id="IPR007627">
    <property type="entry name" value="RNA_pol_sigma70_r2"/>
</dbReference>
<dbReference type="InterPro" id="IPR050813">
    <property type="entry name" value="Sigma-70_Factor"/>
</dbReference>
<keyword evidence="7" id="KW-0548">Nucleotidyltransferase</keyword>
<dbReference type="NCBIfam" id="NF005143">
    <property type="entry name" value="PRK06596.1"/>
    <property type="match status" value="1"/>
</dbReference>
<gene>
    <name evidence="7" type="ORF">MKS91_03060</name>
</gene>
<keyword evidence="8" id="KW-1185">Reference proteome</keyword>
<comment type="similarity">
    <text evidence="1">Belongs to the sigma-70 factor family.</text>
</comment>
<dbReference type="InterPro" id="IPR014284">
    <property type="entry name" value="RNA_pol_sigma-70_dom"/>
</dbReference>
<keyword evidence="7" id="KW-0808">Transferase</keyword>
<sequence>MSKETLETISGEILPSTKSNKALVPLSTSLVPTASYGDSLDAYLKQIASIPLLSQEDELHYAKLYRENRDRQAAQYLVLSNLRFVVYVAKGFKGYGLPLADMIQEGNLGLMKAVEKFDPDQGVRFISYAVYWIRCDINEYIIKNMRMVRSVTNKKRRKLLFNLGKHMQSGSTFSLSQRQELAKEYGVSVADIDVVEASLANHDASVEFTSAQGVSTVELLPDGKATPEQVFENESRDVQHTTLVTKMLASLNDRQREIIQSRWLSGKKASLESLAEKLGVSMQRVSQIEKQALEKCRTLDIAPEDVMYLGDDVEA</sequence>
<dbReference type="Proteomes" id="UP001320768">
    <property type="component" value="Unassembled WGS sequence"/>
</dbReference>
<dbReference type="PANTHER" id="PTHR30376:SF3">
    <property type="entry name" value="RNA POLYMERASE SIGMA FACTOR RPOH"/>
    <property type="match status" value="1"/>
</dbReference>
<evidence type="ECO:0000313" key="7">
    <source>
        <dbReference type="EMBL" id="MCP8352266.1"/>
    </source>
</evidence>
<comment type="caution">
    <text evidence="7">The sequence shown here is derived from an EMBL/GenBank/DDBJ whole genome shotgun (WGS) entry which is preliminary data.</text>
</comment>
<dbReference type="EC" id="2.7.7.6" evidence="7"/>
<dbReference type="InterPro" id="IPR007630">
    <property type="entry name" value="RNA_pol_sigma70_r4"/>
</dbReference>
<keyword evidence="4" id="KW-0238">DNA-binding</keyword>
<dbReference type="CDD" id="cd06171">
    <property type="entry name" value="Sigma70_r4"/>
    <property type="match status" value="1"/>
</dbReference>
<evidence type="ECO:0000256" key="2">
    <source>
        <dbReference type="ARBA" id="ARBA00023015"/>
    </source>
</evidence>
<evidence type="ECO:0000256" key="3">
    <source>
        <dbReference type="ARBA" id="ARBA00023082"/>
    </source>
</evidence>
<dbReference type="Pfam" id="PF00140">
    <property type="entry name" value="Sigma70_r1_2"/>
    <property type="match status" value="1"/>
</dbReference>
<reference evidence="7 8" key="1">
    <citation type="journal article" date="2022" name="Nat. Microbiol.">
        <title>The microbiome of a bacterivorous marine choanoflagellate contains a resource-demanding obligate bacterial associate.</title>
        <authorList>
            <person name="Needham D.M."/>
            <person name="Poirier C."/>
            <person name="Bachy C."/>
            <person name="George E.E."/>
            <person name="Wilken S."/>
            <person name="Yung C.C.M."/>
            <person name="Limardo A.J."/>
            <person name="Morando M."/>
            <person name="Sudek L."/>
            <person name="Malmstrom R.R."/>
            <person name="Keeling P.J."/>
            <person name="Santoro A.E."/>
            <person name="Worden A.Z."/>
        </authorList>
    </citation>
    <scope>NUCLEOTIDE SEQUENCE [LARGE SCALE GENOMIC DNA]</scope>
    <source>
        <strain evidence="7 8">Comchoano-2</strain>
    </source>
</reference>
<accession>A0ABT1L5Q3</accession>
<dbReference type="Gene3D" id="1.10.601.10">
    <property type="entry name" value="RNA Polymerase Primary Sigma Factor"/>
    <property type="match status" value="1"/>
</dbReference>
<name>A0ABT1L5Q3_9GAMM</name>
<dbReference type="NCBIfam" id="TIGR02937">
    <property type="entry name" value="sigma70-ECF"/>
    <property type="match status" value="1"/>
</dbReference>
<dbReference type="InterPro" id="IPR000943">
    <property type="entry name" value="RNA_pol_sigma70"/>
</dbReference>
<dbReference type="Gene3D" id="1.20.140.160">
    <property type="match status" value="1"/>
</dbReference>
<keyword evidence="2" id="KW-0805">Transcription regulation</keyword>